<dbReference type="AlphaFoldDB" id="A0A2V5HVV3"/>
<keyword evidence="3" id="KW-1185">Reference proteome</keyword>
<evidence type="ECO:0000313" key="2">
    <source>
        <dbReference type="EMBL" id="PYI27951.1"/>
    </source>
</evidence>
<feature type="non-terminal residue" evidence="2">
    <location>
        <position position="153"/>
    </location>
</feature>
<organism evidence="2 3">
    <name type="scientific">Aspergillus indologenus CBS 114.80</name>
    <dbReference type="NCBI Taxonomy" id="1450541"/>
    <lineage>
        <taxon>Eukaryota</taxon>
        <taxon>Fungi</taxon>
        <taxon>Dikarya</taxon>
        <taxon>Ascomycota</taxon>
        <taxon>Pezizomycotina</taxon>
        <taxon>Eurotiomycetes</taxon>
        <taxon>Eurotiomycetidae</taxon>
        <taxon>Eurotiales</taxon>
        <taxon>Aspergillaceae</taxon>
        <taxon>Aspergillus</taxon>
        <taxon>Aspergillus subgen. Circumdati</taxon>
    </lineage>
</organism>
<evidence type="ECO:0000313" key="3">
    <source>
        <dbReference type="Proteomes" id="UP000248817"/>
    </source>
</evidence>
<protein>
    <submittedName>
        <fullName evidence="2">Ricin B-like lectin</fullName>
    </submittedName>
</protein>
<sequence>SVNASSAFMSDFTGSNKYTITPRHTDKKLDLYQGSKNDGTTLQIYESQPGNPNQEFVFADVGNDEYLILNLGTGTYMTANSETDAPVSGNLLPPVDQRVRWKVVPVRGGSGAYNLYSVAYPDLVMDIFRAGTDNETPVVLWTNNGEQNQQFFL</sequence>
<dbReference type="Gene3D" id="2.80.10.50">
    <property type="match status" value="1"/>
</dbReference>
<gene>
    <name evidence="2" type="ORF">BP00DRAFT_316560</name>
</gene>
<dbReference type="InterPro" id="IPR035992">
    <property type="entry name" value="Ricin_B-like_lectins"/>
</dbReference>
<dbReference type="EMBL" id="KZ825558">
    <property type="protein sequence ID" value="PYI27951.1"/>
    <property type="molecule type" value="Genomic_DNA"/>
</dbReference>
<dbReference type="Proteomes" id="UP000248817">
    <property type="component" value="Unassembled WGS sequence"/>
</dbReference>
<evidence type="ECO:0000259" key="1">
    <source>
        <dbReference type="Pfam" id="PF14200"/>
    </source>
</evidence>
<feature type="non-terminal residue" evidence="2">
    <location>
        <position position="1"/>
    </location>
</feature>
<name>A0A2V5HVV3_9EURO</name>
<dbReference type="InterPro" id="IPR000772">
    <property type="entry name" value="Ricin_B_lectin"/>
</dbReference>
<reference evidence="2 3" key="1">
    <citation type="submission" date="2018-02" db="EMBL/GenBank/DDBJ databases">
        <title>The genomes of Aspergillus section Nigri reveals drivers in fungal speciation.</title>
        <authorList>
            <consortium name="DOE Joint Genome Institute"/>
            <person name="Vesth T.C."/>
            <person name="Nybo J."/>
            <person name="Theobald S."/>
            <person name="Brandl J."/>
            <person name="Frisvad J.C."/>
            <person name="Nielsen K.F."/>
            <person name="Lyhne E.K."/>
            <person name="Kogle M.E."/>
            <person name="Kuo A."/>
            <person name="Riley R."/>
            <person name="Clum A."/>
            <person name="Nolan M."/>
            <person name="Lipzen A."/>
            <person name="Salamov A."/>
            <person name="Henrissat B."/>
            <person name="Wiebenga A."/>
            <person name="De vries R.P."/>
            <person name="Grigoriev I.V."/>
            <person name="Mortensen U.H."/>
            <person name="Andersen M.R."/>
            <person name="Baker S.E."/>
        </authorList>
    </citation>
    <scope>NUCLEOTIDE SEQUENCE [LARGE SCALE GENOMIC DNA]</scope>
    <source>
        <strain evidence="2 3">CBS 114.80</strain>
    </source>
</reference>
<dbReference type="GO" id="GO:0030246">
    <property type="term" value="F:carbohydrate binding"/>
    <property type="evidence" value="ECO:0007669"/>
    <property type="project" value="UniProtKB-KW"/>
</dbReference>
<feature type="domain" description="Ricin B lectin" evidence="1">
    <location>
        <begin position="52"/>
        <end position="141"/>
    </location>
</feature>
<dbReference type="Pfam" id="PF14200">
    <property type="entry name" value="RicinB_lectin_2"/>
    <property type="match status" value="1"/>
</dbReference>
<dbReference type="SUPFAM" id="SSF50370">
    <property type="entry name" value="Ricin B-like lectins"/>
    <property type="match status" value="1"/>
</dbReference>
<keyword evidence="2" id="KW-0430">Lectin</keyword>
<proteinExistence type="predicted"/>
<accession>A0A2V5HVV3</accession>